<dbReference type="Proteomes" id="UP000642819">
    <property type="component" value="Unassembled WGS sequence"/>
</dbReference>
<organism evidence="2 3">
    <name type="scientific">Zhihengliuella salsuginis</name>
    <dbReference type="NCBI Taxonomy" id="578222"/>
    <lineage>
        <taxon>Bacteria</taxon>
        <taxon>Bacillati</taxon>
        <taxon>Actinomycetota</taxon>
        <taxon>Actinomycetes</taxon>
        <taxon>Micrococcales</taxon>
        <taxon>Micrococcaceae</taxon>
        <taxon>Zhihengliuella</taxon>
    </lineage>
</organism>
<dbReference type="PROSITE" id="PS51725">
    <property type="entry name" value="ABM"/>
    <property type="match status" value="1"/>
</dbReference>
<dbReference type="Gene3D" id="3.30.70.100">
    <property type="match status" value="1"/>
</dbReference>
<feature type="domain" description="ABM" evidence="1">
    <location>
        <begin position="3"/>
        <end position="93"/>
    </location>
</feature>
<dbReference type="Pfam" id="PF03992">
    <property type="entry name" value="ABM"/>
    <property type="match status" value="1"/>
</dbReference>
<comment type="caution">
    <text evidence="2">The sequence shown here is derived from an EMBL/GenBank/DDBJ whole genome shotgun (WGS) entry which is preliminary data.</text>
</comment>
<evidence type="ECO:0000313" key="3">
    <source>
        <dbReference type="Proteomes" id="UP000642819"/>
    </source>
</evidence>
<keyword evidence="3" id="KW-1185">Reference proteome</keyword>
<dbReference type="InterPro" id="IPR007138">
    <property type="entry name" value="ABM_dom"/>
</dbReference>
<reference evidence="3" key="1">
    <citation type="journal article" date="2019" name="Int. J. Syst. Evol. Microbiol.">
        <title>The Global Catalogue of Microorganisms (GCM) 10K type strain sequencing project: providing services to taxonomists for standard genome sequencing and annotation.</title>
        <authorList>
            <consortium name="The Broad Institute Genomics Platform"/>
            <consortium name="The Broad Institute Genome Sequencing Center for Infectious Disease"/>
            <person name="Wu L."/>
            <person name="Ma J."/>
        </authorList>
    </citation>
    <scope>NUCLEOTIDE SEQUENCE [LARGE SCALE GENOMIC DNA]</scope>
    <source>
        <strain evidence="3">KCTC 19466</strain>
    </source>
</reference>
<dbReference type="SUPFAM" id="SSF54909">
    <property type="entry name" value="Dimeric alpha+beta barrel"/>
    <property type="match status" value="1"/>
</dbReference>
<accession>A0ABQ3GJA7</accession>
<dbReference type="InterPro" id="IPR011008">
    <property type="entry name" value="Dimeric_a/b-barrel"/>
</dbReference>
<protein>
    <recommendedName>
        <fullName evidence="1">ABM domain-containing protein</fullName>
    </recommendedName>
</protein>
<sequence length="98" mass="11132">MSTTEHAVLPVVPGREAAFEAAFAEARPIISSMPGCLEVRLLRCAEDASKYLLLVEWESIEHHTEGFRGSAGYERWKELLHRFYDPFPLVEHFEEVGA</sequence>
<dbReference type="EMBL" id="BMXK01000006">
    <property type="protein sequence ID" value="GHD06728.1"/>
    <property type="molecule type" value="Genomic_DNA"/>
</dbReference>
<dbReference type="RefSeq" id="WP_189349714.1">
    <property type="nucleotide sequence ID" value="NZ_BMXK01000006.1"/>
</dbReference>
<evidence type="ECO:0000313" key="2">
    <source>
        <dbReference type="EMBL" id="GHD06728.1"/>
    </source>
</evidence>
<name>A0ABQ3GJA7_9MICC</name>
<evidence type="ECO:0000259" key="1">
    <source>
        <dbReference type="PROSITE" id="PS51725"/>
    </source>
</evidence>
<gene>
    <name evidence="2" type="primary">yczJ</name>
    <name evidence="2" type="ORF">GCM10008096_17030</name>
</gene>
<proteinExistence type="predicted"/>